<dbReference type="InterPro" id="IPR036397">
    <property type="entry name" value="RNaseH_sf"/>
</dbReference>
<evidence type="ECO:0000256" key="1">
    <source>
        <dbReference type="ARBA" id="ARBA00000077"/>
    </source>
</evidence>
<dbReference type="Proteomes" id="UP001597427">
    <property type="component" value="Unassembled WGS sequence"/>
</dbReference>
<dbReference type="InterPro" id="IPR050092">
    <property type="entry name" value="RNase_H"/>
</dbReference>
<dbReference type="CDD" id="cd09277">
    <property type="entry name" value="RNase_HI_bacteria_like"/>
    <property type="match status" value="1"/>
</dbReference>
<dbReference type="PROSITE" id="PS50879">
    <property type="entry name" value="RNASE_H_1"/>
    <property type="match status" value="1"/>
</dbReference>
<evidence type="ECO:0000256" key="3">
    <source>
        <dbReference type="ARBA" id="ARBA00012180"/>
    </source>
</evidence>
<keyword evidence="7" id="KW-0378">Hydrolase</keyword>
<dbReference type="PANTHER" id="PTHR10642">
    <property type="entry name" value="RIBONUCLEASE H1"/>
    <property type="match status" value="1"/>
</dbReference>
<evidence type="ECO:0000256" key="2">
    <source>
        <dbReference type="ARBA" id="ARBA00005300"/>
    </source>
</evidence>
<protein>
    <recommendedName>
        <fullName evidence="3">ribonuclease H</fullName>
        <ecNumber evidence="3">3.1.26.4</ecNumber>
    </recommendedName>
</protein>
<comment type="similarity">
    <text evidence="2">Belongs to the RNase H family.</text>
</comment>
<dbReference type="EMBL" id="JBHUMO010000039">
    <property type="protein sequence ID" value="MFD2728910.1"/>
    <property type="molecule type" value="Genomic_DNA"/>
</dbReference>
<keyword evidence="6" id="KW-0255">Endonuclease</keyword>
<evidence type="ECO:0000313" key="9">
    <source>
        <dbReference type="EMBL" id="MFD2728910.1"/>
    </source>
</evidence>
<dbReference type="Gene3D" id="3.40.970.10">
    <property type="entry name" value="Ribonuclease H1, N-terminal domain"/>
    <property type="match status" value="1"/>
</dbReference>
<dbReference type="SUPFAM" id="SSF53098">
    <property type="entry name" value="Ribonuclease H-like"/>
    <property type="match status" value="1"/>
</dbReference>
<evidence type="ECO:0000256" key="6">
    <source>
        <dbReference type="ARBA" id="ARBA00022759"/>
    </source>
</evidence>
<evidence type="ECO:0000259" key="8">
    <source>
        <dbReference type="PROSITE" id="PS50879"/>
    </source>
</evidence>
<dbReference type="InterPro" id="IPR011320">
    <property type="entry name" value="RNase_H1_N"/>
</dbReference>
<dbReference type="InterPro" id="IPR037056">
    <property type="entry name" value="RNase_H1_N_sf"/>
</dbReference>
<dbReference type="InterPro" id="IPR009027">
    <property type="entry name" value="Ribosomal_bL9/RNase_H1_N"/>
</dbReference>
<sequence>MAKFYAVKMGRQPGIYLTWSEAEKQVKGFPNAKFKSFSTKEAAEHFLSGVPEQSGLASDNGLVAYVDGSFNRQKGQYGSGIVLLRENKVVETLLITGNDSTYIDSFQIAGEVFGCIEAIKWAHTHEESQLTIYYDYQGIESWALGEWQANKPISKTYVEQFRALRATIDVRFKKVKAHTGDTYNEMADQLAKAAANQ</sequence>
<keyword evidence="4" id="KW-0540">Nuclease</keyword>
<gene>
    <name evidence="9" type="ORF">ACFSR0_05655</name>
</gene>
<comment type="caution">
    <text evidence="9">The sequence shown here is derived from an EMBL/GenBank/DDBJ whole genome shotgun (WGS) entry which is preliminary data.</text>
</comment>
<dbReference type="InterPro" id="IPR002156">
    <property type="entry name" value="RNaseH_domain"/>
</dbReference>
<evidence type="ECO:0000256" key="4">
    <source>
        <dbReference type="ARBA" id="ARBA00022722"/>
    </source>
</evidence>
<keyword evidence="10" id="KW-1185">Reference proteome</keyword>
<keyword evidence="5" id="KW-0479">Metal-binding</keyword>
<feature type="domain" description="RNase H type-1" evidence="8">
    <location>
        <begin position="58"/>
        <end position="196"/>
    </location>
</feature>
<comment type="catalytic activity">
    <reaction evidence="1">
        <text>Endonucleolytic cleavage to 5'-phosphomonoester.</text>
        <dbReference type="EC" id="3.1.26.4"/>
    </reaction>
</comment>
<dbReference type="EC" id="3.1.26.4" evidence="3"/>
<dbReference type="Gene3D" id="3.30.420.10">
    <property type="entry name" value="Ribonuclease H-like superfamily/Ribonuclease H"/>
    <property type="match status" value="1"/>
</dbReference>
<dbReference type="SUPFAM" id="SSF55658">
    <property type="entry name" value="L9 N-domain-like"/>
    <property type="match status" value="1"/>
</dbReference>
<evidence type="ECO:0000313" key="10">
    <source>
        <dbReference type="Proteomes" id="UP001597427"/>
    </source>
</evidence>
<dbReference type="Pfam" id="PF01693">
    <property type="entry name" value="Cauli_VI"/>
    <property type="match status" value="1"/>
</dbReference>
<name>A0ABW5TJP5_9ENTE</name>
<reference evidence="10" key="1">
    <citation type="journal article" date="2019" name="Int. J. Syst. Evol. Microbiol.">
        <title>The Global Catalogue of Microorganisms (GCM) 10K type strain sequencing project: providing services to taxonomists for standard genome sequencing and annotation.</title>
        <authorList>
            <consortium name="The Broad Institute Genomics Platform"/>
            <consortium name="The Broad Institute Genome Sequencing Center for Infectious Disease"/>
            <person name="Wu L."/>
            <person name="Ma J."/>
        </authorList>
    </citation>
    <scope>NUCLEOTIDE SEQUENCE [LARGE SCALE GENOMIC DNA]</scope>
    <source>
        <strain evidence="10">TISTR 932</strain>
    </source>
</reference>
<proteinExistence type="inferred from homology"/>
<dbReference type="Pfam" id="PF00075">
    <property type="entry name" value="RNase_H"/>
    <property type="match status" value="1"/>
</dbReference>
<dbReference type="RefSeq" id="WP_379980772.1">
    <property type="nucleotide sequence ID" value="NZ_JBHUMO010000039.1"/>
</dbReference>
<evidence type="ECO:0000256" key="7">
    <source>
        <dbReference type="ARBA" id="ARBA00022801"/>
    </source>
</evidence>
<organism evidence="9 10">
    <name type="scientific">Enterococcus camelliae</name>
    <dbReference type="NCBI Taxonomy" id="453959"/>
    <lineage>
        <taxon>Bacteria</taxon>
        <taxon>Bacillati</taxon>
        <taxon>Bacillota</taxon>
        <taxon>Bacilli</taxon>
        <taxon>Lactobacillales</taxon>
        <taxon>Enterococcaceae</taxon>
        <taxon>Enterococcus</taxon>
    </lineage>
</organism>
<dbReference type="PANTHER" id="PTHR10642:SF26">
    <property type="entry name" value="RIBONUCLEASE H1"/>
    <property type="match status" value="1"/>
</dbReference>
<accession>A0ABW5TJP5</accession>
<dbReference type="InterPro" id="IPR012337">
    <property type="entry name" value="RNaseH-like_sf"/>
</dbReference>
<evidence type="ECO:0000256" key="5">
    <source>
        <dbReference type="ARBA" id="ARBA00022723"/>
    </source>
</evidence>